<evidence type="ECO:0000313" key="4">
    <source>
        <dbReference type="Proteomes" id="UP000503462"/>
    </source>
</evidence>
<dbReference type="Gene3D" id="3.20.20.100">
    <property type="entry name" value="NADP-dependent oxidoreductase domain"/>
    <property type="match status" value="1"/>
</dbReference>
<name>A0A6H0Y4Y7_9PEZI</name>
<accession>A0A6H0Y4Y7</accession>
<reference evidence="3 4" key="1">
    <citation type="journal article" date="2016" name="Sci. Rep.">
        <title>Peltaster fructicola genome reveals evolution from an invasive phytopathogen to an ectophytic parasite.</title>
        <authorList>
            <person name="Xu C."/>
            <person name="Chen H."/>
            <person name="Gleason M.L."/>
            <person name="Xu J.R."/>
            <person name="Liu H."/>
            <person name="Zhang R."/>
            <person name="Sun G."/>
        </authorList>
    </citation>
    <scope>NUCLEOTIDE SEQUENCE [LARGE SCALE GENOMIC DNA]</scope>
    <source>
        <strain evidence="3 4">LNHT1506</strain>
    </source>
</reference>
<keyword evidence="4" id="KW-1185">Reference proteome</keyword>
<sequence>MAQQILNSAKSALGLDGKKTYTLAGESVGSTGFGLMGMTWRPNPQDRSKSIETMKAALKAGANFWNGGEFYGPPEANSLHLLNEYFTKYPEDASKVVISIKGGGKVPMPVPDGSEKNTQRSIDECLRVLDGKKKLDLFECARVDPKTPVEITMRAIKKYIDAGKLGGVCLSECSADTIRRAAKEVKISGVEIEYSLWATDAADNGVFAACAELDIPIIAYSPLGRGFLTGQLRSPDDIPEDDFRRGLPRFQKENFDENLKLVAEVESLAKRKGATAGQVALSWVKAQSERNGNPVIIPIPGTTTVPRLEENMADVELSENDIKEIDSMIASFTAVGTRYGGPLTALEYGDSPALSE</sequence>
<evidence type="ECO:0000256" key="1">
    <source>
        <dbReference type="ARBA" id="ARBA00023002"/>
    </source>
</evidence>
<gene>
    <name evidence="3" type="ORF">AMS68_007619</name>
</gene>
<dbReference type="OrthoDB" id="37537at2759"/>
<keyword evidence="1" id="KW-0560">Oxidoreductase</keyword>
<dbReference type="PANTHER" id="PTHR43625">
    <property type="entry name" value="AFLATOXIN B1 ALDEHYDE REDUCTASE"/>
    <property type="match status" value="1"/>
</dbReference>
<dbReference type="EMBL" id="CP051143">
    <property type="protein sequence ID" value="QIX02102.1"/>
    <property type="molecule type" value="Genomic_DNA"/>
</dbReference>
<evidence type="ECO:0000313" key="3">
    <source>
        <dbReference type="EMBL" id="QIX02102.1"/>
    </source>
</evidence>
<dbReference type="InterPro" id="IPR023210">
    <property type="entry name" value="NADP_OxRdtase_dom"/>
</dbReference>
<organism evidence="3 4">
    <name type="scientific">Peltaster fructicola</name>
    <dbReference type="NCBI Taxonomy" id="286661"/>
    <lineage>
        <taxon>Eukaryota</taxon>
        <taxon>Fungi</taxon>
        <taxon>Dikarya</taxon>
        <taxon>Ascomycota</taxon>
        <taxon>Pezizomycotina</taxon>
        <taxon>Dothideomycetes</taxon>
        <taxon>Dothideomycetes incertae sedis</taxon>
        <taxon>Peltaster</taxon>
    </lineage>
</organism>
<protein>
    <recommendedName>
        <fullName evidence="2">NADP-dependent oxidoreductase domain-containing protein</fullName>
    </recommendedName>
</protein>
<dbReference type="GO" id="GO:0016491">
    <property type="term" value="F:oxidoreductase activity"/>
    <property type="evidence" value="ECO:0007669"/>
    <property type="project" value="UniProtKB-KW"/>
</dbReference>
<dbReference type="SUPFAM" id="SSF51430">
    <property type="entry name" value="NAD(P)-linked oxidoreductase"/>
    <property type="match status" value="1"/>
</dbReference>
<dbReference type="InterPro" id="IPR050791">
    <property type="entry name" value="Aldo-Keto_reductase"/>
</dbReference>
<dbReference type="Pfam" id="PF00248">
    <property type="entry name" value="Aldo_ket_red"/>
    <property type="match status" value="1"/>
</dbReference>
<dbReference type="InterPro" id="IPR036812">
    <property type="entry name" value="NAD(P)_OxRdtase_dom_sf"/>
</dbReference>
<dbReference type="GO" id="GO:0005737">
    <property type="term" value="C:cytoplasm"/>
    <property type="evidence" value="ECO:0007669"/>
    <property type="project" value="TreeGrafter"/>
</dbReference>
<dbReference type="CDD" id="cd19077">
    <property type="entry name" value="AKR_AKR8A1-2"/>
    <property type="match status" value="1"/>
</dbReference>
<proteinExistence type="predicted"/>
<feature type="domain" description="NADP-dependent oxidoreductase" evidence="2">
    <location>
        <begin position="32"/>
        <end position="329"/>
    </location>
</feature>
<dbReference type="PANTHER" id="PTHR43625:SF78">
    <property type="entry name" value="PYRIDOXAL REDUCTASE-RELATED"/>
    <property type="match status" value="1"/>
</dbReference>
<dbReference type="AlphaFoldDB" id="A0A6H0Y4Y7"/>
<evidence type="ECO:0000259" key="2">
    <source>
        <dbReference type="Pfam" id="PF00248"/>
    </source>
</evidence>
<dbReference type="Proteomes" id="UP000503462">
    <property type="component" value="Chromosome 5"/>
</dbReference>